<dbReference type="Proteomes" id="UP001066276">
    <property type="component" value="Chromosome 3_2"/>
</dbReference>
<feature type="region of interest" description="Disordered" evidence="1">
    <location>
        <begin position="19"/>
        <end position="84"/>
    </location>
</feature>
<dbReference type="AlphaFoldDB" id="A0AAV7U090"/>
<sequence length="124" mass="13636">MSPAGPLYESPWGTLENLFDASTTGPTYVMRNPHKGRKCGRSEESISMEMGKRKDEDSGQEGEPESQDPATGNEESGDASHVQEGTWLFQVRDLLHSQLSELIQKVGWDREEGLGTKGHSTQGD</sequence>
<organism evidence="2 3">
    <name type="scientific">Pleurodeles waltl</name>
    <name type="common">Iberian ribbed newt</name>
    <dbReference type="NCBI Taxonomy" id="8319"/>
    <lineage>
        <taxon>Eukaryota</taxon>
        <taxon>Metazoa</taxon>
        <taxon>Chordata</taxon>
        <taxon>Craniata</taxon>
        <taxon>Vertebrata</taxon>
        <taxon>Euteleostomi</taxon>
        <taxon>Amphibia</taxon>
        <taxon>Batrachia</taxon>
        <taxon>Caudata</taxon>
        <taxon>Salamandroidea</taxon>
        <taxon>Salamandridae</taxon>
        <taxon>Pleurodelinae</taxon>
        <taxon>Pleurodeles</taxon>
    </lineage>
</organism>
<feature type="compositionally biased region" description="Basic and acidic residues" evidence="1">
    <location>
        <begin position="40"/>
        <end position="57"/>
    </location>
</feature>
<dbReference type="EMBL" id="JANPWB010000006">
    <property type="protein sequence ID" value="KAJ1182419.1"/>
    <property type="molecule type" value="Genomic_DNA"/>
</dbReference>
<name>A0AAV7U090_PLEWA</name>
<comment type="caution">
    <text evidence="2">The sequence shown here is derived from an EMBL/GenBank/DDBJ whole genome shotgun (WGS) entry which is preliminary data.</text>
</comment>
<protein>
    <submittedName>
        <fullName evidence="2">Uncharacterized protein</fullName>
    </submittedName>
</protein>
<evidence type="ECO:0000256" key="1">
    <source>
        <dbReference type="SAM" id="MobiDB-lite"/>
    </source>
</evidence>
<proteinExistence type="predicted"/>
<gene>
    <name evidence="2" type="ORF">NDU88_007609</name>
</gene>
<keyword evidence="3" id="KW-1185">Reference proteome</keyword>
<accession>A0AAV7U090</accession>
<evidence type="ECO:0000313" key="3">
    <source>
        <dbReference type="Proteomes" id="UP001066276"/>
    </source>
</evidence>
<evidence type="ECO:0000313" key="2">
    <source>
        <dbReference type="EMBL" id="KAJ1182419.1"/>
    </source>
</evidence>
<reference evidence="2" key="1">
    <citation type="journal article" date="2022" name="bioRxiv">
        <title>Sequencing and chromosome-scale assembly of the giantPleurodeles waltlgenome.</title>
        <authorList>
            <person name="Brown T."/>
            <person name="Elewa A."/>
            <person name="Iarovenko S."/>
            <person name="Subramanian E."/>
            <person name="Araus A.J."/>
            <person name="Petzold A."/>
            <person name="Susuki M."/>
            <person name="Suzuki K.-i.T."/>
            <person name="Hayashi T."/>
            <person name="Toyoda A."/>
            <person name="Oliveira C."/>
            <person name="Osipova E."/>
            <person name="Leigh N.D."/>
            <person name="Simon A."/>
            <person name="Yun M.H."/>
        </authorList>
    </citation>
    <scope>NUCLEOTIDE SEQUENCE</scope>
    <source>
        <strain evidence="2">20211129_DDA</strain>
        <tissue evidence="2">Liver</tissue>
    </source>
</reference>